<comment type="caution">
    <text evidence="1">The sequence shown here is derived from an EMBL/GenBank/DDBJ whole genome shotgun (WGS) entry which is preliminary data.</text>
</comment>
<accession>A0ABD5U0P4</accession>
<dbReference type="RefSeq" id="WP_379697625.1">
    <property type="nucleotide sequence ID" value="NZ_JBHSXH010000015.1"/>
</dbReference>
<name>A0ABD5U0P4_9EURY</name>
<reference evidence="1 2" key="1">
    <citation type="journal article" date="2019" name="Int. J. Syst. Evol. Microbiol.">
        <title>The Global Catalogue of Microorganisms (GCM) 10K type strain sequencing project: providing services to taxonomists for standard genome sequencing and annotation.</title>
        <authorList>
            <consortium name="The Broad Institute Genomics Platform"/>
            <consortium name="The Broad Institute Genome Sequencing Center for Infectious Disease"/>
            <person name="Wu L."/>
            <person name="Ma J."/>
        </authorList>
    </citation>
    <scope>NUCLEOTIDE SEQUENCE [LARGE SCALE GENOMIC DNA]</scope>
    <source>
        <strain evidence="1 2">YIM 94188</strain>
    </source>
</reference>
<sequence length="50" mass="5524">MDLLMCRSCGEFTEAIEEDGTLVPRKDECQHCGGTEFKDNSTGKTVRLGD</sequence>
<dbReference type="EMBL" id="JBHSXH010000015">
    <property type="protein sequence ID" value="MFC6826275.1"/>
    <property type="molecule type" value="Genomic_DNA"/>
</dbReference>
<proteinExistence type="predicted"/>
<organism evidence="1 2">
    <name type="scientific">Halopelagius fulvigenes</name>
    <dbReference type="NCBI Taxonomy" id="1198324"/>
    <lineage>
        <taxon>Archaea</taxon>
        <taxon>Methanobacteriati</taxon>
        <taxon>Methanobacteriota</taxon>
        <taxon>Stenosarchaea group</taxon>
        <taxon>Halobacteria</taxon>
        <taxon>Halobacteriales</taxon>
        <taxon>Haloferacaceae</taxon>
    </lineage>
</organism>
<protein>
    <recommendedName>
        <fullName evidence="3">Small CPxCG-related zinc finger protein</fullName>
    </recommendedName>
</protein>
<evidence type="ECO:0008006" key="3">
    <source>
        <dbReference type="Google" id="ProtNLM"/>
    </source>
</evidence>
<dbReference type="AlphaFoldDB" id="A0ABD5U0P4"/>
<gene>
    <name evidence="1" type="ORF">ACFQEV_14930</name>
</gene>
<evidence type="ECO:0000313" key="2">
    <source>
        <dbReference type="Proteomes" id="UP001596408"/>
    </source>
</evidence>
<evidence type="ECO:0000313" key="1">
    <source>
        <dbReference type="EMBL" id="MFC6826275.1"/>
    </source>
</evidence>
<keyword evidence="2" id="KW-1185">Reference proteome</keyword>
<dbReference type="Proteomes" id="UP001596408">
    <property type="component" value="Unassembled WGS sequence"/>
</dbReference>